<proteinExistence type="predicted"/>
<protein>
    <recommendedName>
        <fullName evidence="1">Retrovirus-related Pol polyprotein from transposon TNT 1-94-like beta-barrel domain-containing protein</fullName>
    </recommendedName>
</protein>
<dbReference type="PANTHER" id="PTHR34222">
    <property type="entry name" value="GAG_PRE-INTEGRS DOMAIN-CONTAINING PROTEIN"/>
    <property type="match status" value="1"/>
</dbReference>
<comment type="caution">
    <text evidence="2">The sequence shown here is derived from an EMBL/GenBank/DDBJ whole genome shotgun (WGS) entry which is preliminary data.</text>
</comment>
<dbReference type="Proteomes" id="UP001318860">
    <property type="component" value="Unassembled WGS sequence"/>
</dbReference>
<accession>A0ABR0XUT6</accession>
<dbReference type="PANTHER" id="PTHR34222:SF99">
    <property type="entry name" value="PROTEIN, PUTATIVE-RELATED"/>
    <property type="match status" value="1"/>
</dbReference>
<feature type="domain" description="Retrovirus-related Pol polyprotein from transposon TNT 1-94-like beta-barrel" evidence="1">
    <location>
        <begin position="221"/>
        <end position="294"/>
    </location>
</feature>
<organism evidence="2 3">
    <name type="scientific">Rehmannia glutinosa</name>
    <name type="common">Chinese foxglove</name>
    <dbReference type="NCBI Taxonomy" id="99300"/>
    <lineage>
        <taxon>Eukaryota</taxon>
        <taxon>Viridiplantae</taxon>
        <taxon>Streptophyta</taxon>
        <taxon>Embryophyta</taxon>
        <taxon>Tracheophyta</taxon>
        <taxon>Spermatophyta</taxon>
        <taxon>Magnoliopsida</taxon>
        <taxon>eudicotyledons</taxon>
        <taxon>Gunneridae</taxon>
        <taxon>Pentapetalae</taxon>
        <taxon>asterids</taxon>
        <taxon>lamiids</taxon>
        <taxon>Lamiales</taxon>
        <taxon>Orobanchaceae</taxon>
        <taxon>Rehmannieae</taxon>
        <taxon>Rehmannia</taxon>
    </lineage>
</organism>
<evidence type="ECO:0000313" key="3">
    <source>
        <dbReference type="Proteomes" id="UP001318860"/>
    </source>
</evidence>
<evidence type="ECO:0000313" key="2">
    <source>
        <dbReference type="EMBL" id="KAK6162879.1"/>
    </source>
</evidence>
<gene>
    <name evidence="2" type="ORF">DH2020_002720</name>
</gene>
<name>A0ABR0XUT6_REHGL</name>
<dbReference type="InterPro" id="IPR054722">
    <property type="entry name" value="PolX-like_BBD"/>
</dbReference>
<sequence length="306" mass="33521">MKHSKHFPSVLFFSQWPLSIFLRWLLCIFRSQQFVLVFEQQSSSSSSLPMSSGSSTLTMDDPSIGIPIENSSGTLACLAQHNNRRSNSNSASQTLGNTSRTLKRDRPFCTHCNFHGHTVDKCYKLHGYPPGYKPRPRIPPVVSGSINQVSTLPHPADPPQSPGNTVTSLNTTQCQQLIAMLSSQLSAISTAKEPLTPAPAQAPGTCLSITLDSTFFQSRFWIVDSGASRHICCNREAFVSLHPINHSSVTLPNHDSIRASFSGDVLLGGIVLLRDVLYLPQFKFNLLSVSSMATANNLISFLFTTL</sequence>
<keyword evidence="3" id="KW-1185">Reference proteome</keyword>
<reference evidence="2 3" key="1">
    <citation type="journal article" date="2021" name="Comput. Struct. Biotechnol. J.">
        <title>De novo genome assembly of the potent medicinal plant Rehmannia glutinosa using nanopore technology.</title>
        <authorList>
            <person name="Ma L."/>
            <person name="Dong C."/>
            <person name="Song C."/>
            <person name="Wang X."/>
            <person name="Zheng X."/>
            <person name="Niu Y."/>
            <person name="Chen S."/>
            <person name="Feng W."/>
        </authorList>
    </citation>
    <scope>NUCLEOTIDE SEQUENCE [LARGE SCALE GENOMIC DNA]</scope>
    <source>
        <strain evidence="2">DH-2019</strain>
    </source>
</reference>
<dbReference type="Pfam" id="PF22936">
    <property type="entry name" value="Pol_BBD"/>
    <property type="match status" value="1"/>
</dbReference>
<evidence type="ECO:0000259" key="1">
    <source>
        <dbReference type="Pfam" id="PF22936"/>
    </source>
</evidence>
<dbReference type="EMBL" id="JABTTQ020000002">
    <property type="protein sequence ID" value="KAK6162879.1"/>
    <property type="molecule type" value="Genomic_DNA"/>
</dbReference>